<dbReference type="EMBL" id="JACHGT010000002">
    <property type="protein sequence ID" value="MBB6033268.1"/>
    <property type="molecule type" value="Genomic_DNA"/>
</dbReference>
<reference evidence="4 5" key="1">
    <citation type="submission" date="2020-08" db="EMBL/GenBank/DDBJ databases">
        <title>Genomic Encyclopedia of Type Strains, Phase IV (KMG-IV): sequencing the most valuable type-strain genomes for metagenomic binning, comparative biology and taxonomic classification.</title>
        <authorList>
            <person name="Goeker M."/>
        </authorList>
    </citation>
    <scope>NUCLEOTIDE SEQUENCE [LARGE SCALE GENOMIC DNA]</scope>
    <source>
        <strain evidence="4 5">YIM 65646</strain>
    </source>
</reference>
<evidence type="ECO:0000313" key="5">
    <source>
        <dbReference type="Proteomes" id="UP000548476"/>
    </source>
</evidence>
<dbReference type="Proteomes" id="UP000548476">
    <property type="component" value="Unassembled WGS sequence"/>
</dbReference>
<feature type="compositionally biased region" description="Acidic residues" evidence="1">
    <location>
        <begin position="222"/>
        <end position="231"/>
    </location>
</feature>
<evidence type="ECO:0000313" key="4">
    <source>
        <dbReference type="EMBL" id="MBB6033268.1"/>
    </source>
</evidence>
<keyword evidence="2" id="KW-1133">Transmembrane helix</keyword>
<evidence type="ECO:0000256" key="1">
    <source>
        <dbReference type="SAM" id="MobiDB-lite"/>
    </source>
</evidence>
<keyword evidence="5" id="KW-1185">Reference proteome</keyword>
<dbReference type="Gene3D" id="2.60.40.3440">
    <property type="match status" value="1"/>
</dbReference>
<keyword evidence="3" id="KW-0732">Signal</keyword>
<gene>
    <name evidence="4" type="ORF">HNR73_001115</name>
</gene>
<sequence length="293" mass="29435">MKNLAPRTARLAGAGAAAFVLALAAPAMASADEKFNCTSKTESGLGEHTFQTKDSCSPAETLTITGLNWDQGLGTASEDDASVTVTGLPGVGGDLVVTADVENEAGDEAQWIITITLFDEPEVPQANNDSGFPAVKAGGSLKGNVKDNDGTEDVPAGDWDAVLVGEPGKGTVTLSANGAFTYKANANASGNDTFSYKLENDGESSNIATVSVKITAAGGGGGDDDGDDDGNNDNGGDNNNGGNNGTDNKADKDKLAKTGMSLPTVAVTGAGALGAGAVALWFTRRRKESGSAI</sequence>
<evidence type="ECO:0000256" key="2">
    <source>
        <dbReference type="SAM" id="Phobius"/>
    </source>
</evidence>
<accession>A0A841FHE8</accession>
<name>A0A841FHE8_9ACTN</name>
<feature type="signal peptide" evidence="3">
    <location>
        <begin position="1"/>
        <end position="29"/>
    </location>
</feature>
<dbReference type="AlphaFoldDB" id="A0A841FHE8"/>
<feature type="chain" id="PRO_5039400139" evidence="3">
    <location>
        <begin position="30"/>
        <end position="293"/>
    </location>
</feature>
<feature type="region of interest" description="Disordered" evidence="1">
    <location>
        <begin position="218"/>
        <end position="255"/>
    </location>
</feature>
<feature type="transmembrane region" description="Helical" evidence="2">
    <location>
        <begin position="260"/>
        <end position="282"/>
    </location>
</feature>
<keyword evidence="2" id="KW-0472">Membrane</keyword>
<proteinExistence type="predicted"/>
<evidence type="ECO:0000256" key="3">
    <source>
        <dbReference type="SAM" id="SignalP"/>
    </source>
</evidence>
<comment type="caution">
    <text evidence="4">The sequence shown here is derived from an EMBL/GenBank/DDBJ whole genome shotgun (WGS) entry which is preliminary data.</text>
</comment>
<dbReference type="RefSeq" id="WP_184786149.1">
    <property type="nucleotide sequence ID" value="NZ_BONT01000024.1"/>
</dbReference>
<keyword evidence="2" id="KW-0812">Transmembrane</keyword>
<organism evidence="4 5">
    <name type="scientific">Phytomonospora endophytica</name>
    <dbReference type="NCBI Taxonomy" id="714109"/>
    <lineage>
        <taxon>Bacteria</taxon>
        <taxon>Bacillati</taxon>
        <taxon>Actinomycetota</taxon>
        <taxon>Actinomycetes</taxon>
        <taxon>Micromonosporales</taxon>
        <taxon>Micromonosporaceae</taxon>
        <taxon>Phytomonospora</taxon>
    </lineage>
</organism>
<protein>
    <submittedName>
        <fullName evidence="4">LPXTG-motif cell wall-anchored protein</fullName>
    </submittedName>
</protein>
<dbReference type="Pfam" id="PF17963">
    <property type="entry name" value="Big_9"/>
    <property type="match status" value="1"/>
</dbReference>
<dbReference type="NCBIfam" id="TIGR01167">
    <property type="entry name" value="LPXTG_anchor"/>
    <property type="match status" value="1"/>
</dbReference>